<feature type="compositionally biased region" description="Basic and acidic residues" evidence="1">
    <location>
        <begin position="1"/>
        <end position="10"/>
    </location>
</feature>
<comment type="caution">
    <text evidence="2">The sequence shown here is derived from an EMBL/GenBank/DDBJ whole genome shotgun (WGS) entry which is preliminary data.</text>
</comment>
<feature type="region of interest" description="Disordered" evidence="1">
    <location>
        <begin position="1"/>
        <end position="27"/>
    </location>
</feature>
<accession>A0ABW0XNA9</accession>
<organism evidence="2 3">
    <name type="scientific">Streptomyces incanus</name>
    <dbReference type="NCBI Taxonomy" id="887453"/>
    <lineage>
        <taxon>Bacteria</taxon>
        <taxon>Bacillati</taxon>
        <taxon>Actinomycetota</taxon>
        <taxon>Actinomycetes</taxon>
        <taxon>Kitasatosporales</taxon>
        <taxon>Streptomycetaceae</taxon>
        <taxon>Streptomyces</taxon>
    </lineage>
</organism>
<reference evidence="3" key="1">
    <citation type="journal article" date="2019" name="Int. J. Syst. Evol. Microbiol.">
        <title>The Global Catalogue of Microorganisms (GCM) 10K type strain sequencing project: providing services to taxonomists for standard genome sequencing and annotation.</title>
        <authorList>
            <consortium name="The Broad Institute Genomics Platform"/>
            <consortium name="The Broad Institute Genome Sequencing Center for Infectious Disease"/>
            <person name="Wu L."/>
            <person name="Ma J."/>
        </authorList>
    </citation>
    <scope>NUCLEOTIDE SEQUENCE [LARGE SCALE GENOMIC DNA]</scope>
    <source>
        <strain evidence="3">JCM 13852</strain>
    </source>
</reference>
<evidence type="ECO:0000313" key="3">
    <source>
        <dbReference type="Proteomes" id="UP001596183"/>
    </source>
</evidence>
<name>A0ABW0XNA9_9ACTN</name>
<dbReference type="RefSeq" id="WP_381213193.1">
    <property type="nucleotide sequence ID" value="NZ_JBHSPC010000047.1"/>
</dbReference>
<keyword evidence="3" id="KW-1185">Reference proteome</keyword>
<sequence length="40" mass="3989">MEVGEARDHGPGGTGEPVAALLRPGDTGSNTVAWVLEQGG</sequence>
<proteinExistence type="predicted"/>
<evidence type="ECO:0000256" key="1">
    <source>
        <dbReference type="SAM" id="MobiDB-lite"/>
    </source>
</evidence>
<dbReference type="EMBL" id="JBHSPC010000047">
    <property type="protein sequence ID" value="MFC5671983.1"/>
    <property type="molecule type" value="Genomic_DNA"/>
</dbReference>
<gene>
    <name evidence="2" type="ORF">ACFP2V_18250</name>
</gene>
<protein>
    <submittedName>
        <fullName evidence="2">Uncharacterized protein</fullName>
    </submittedName>
</protein>
<dbReference type="Proteomes" id="UP001596183">
    <property type="component" value="Unassembled WGS sequence"/>
</dbReference>
<evidence type="ECO:0000313" key="2">
    <source>
        <dbReference type="EMBL" id="MFC5671983.1"/>
    </source>
</evidence>